<gene>
    <name evidence="3" type="ORF">PACLA_8A007937</name>
</gene>
<feature type="signal peptide" evidence="2">
    <location>
        <begin position="1"/>
        <end position="24"/>
    </location>
</feature>
<keyword evidence="4" id="KW-1185">Reference proteome</keyword>
<dbReference type="Gene3D" id="3.40.50.1110">
    <property type="entry name" value="SGNH hydrolase"/>
    <property type="match status" value="1"/>
</dbReference>
<dbReference type="EMBL" id="CACRXK020011390">
    <property type="protein sequence ID" value="CAB4021352.1"/>
    <property type="molecule type" value="Genomic_DNA"/>
</dbReference>
<name>A0A6S7JYH9_PARCT</name>
<evidence type="ECO:0000313" key="3">
    <source>
        <dbReference type="EMBL" id="CAB4021352.1"/>
    </source>
</evidence>
<dbReference type="CDD" id="cd00229">
    <property type="entry name" value="SGNH_hydrolase"/>
    <property type="match status" value="1"/>
</dbReference>
<dbReference type="OrthoDB" id="5951887at2759"/>
<proteinExistence type="predicted"/>
<keyword evidence="2" id="KW-0732">Signal</keyword>
<dbReference type="Proteomes" id="UP001152795">
    <property type="component" value="Unassembled WGS sequence"/>
</dbReference>
<comment type="caution">
    <text evidence="3">The sequence shown here is derived from an EMBL/GenBank/DDBJ whole genome shotgun (WGS) entry which is preliminary data.</text>
</comment>
<feature type="compositionally biased region" description="Polar residues" evidence="1">
    <location>
        <begin position="99"/>
        <end position="116"/>
    </location>
</feature>
<dbReference type="SUPFAM" id="SSF52266">
    <property type="entry name" value="SGNH hydrolase"/>
    <property type="match status" value="1"/>
</dbReference>
<dbReference type="PANTHER" id="PTHR34407:SF1">
    <property type="entry name" value="SGNH HYDROLASE-TYPE ESTERASE DOMAIN-CONTAINING PROTEIN"/>
    <property type="match status" value="1"/>
</dbReference>
<sequence length="720" mass="82056">MKTTARILIAVIVILQHRSPVAKGNNKFLSSQQKDKSSATLQINMNNNFIYQFAQDRKRTLLHGYTPWAIPEQDRKHKLEKREPTKTTSTEIRNKTTYRKLQNTNKSLQTTPRSSQNTQRIFLKNEAFFNKFDKPIQNKFNKSNKKSKRVAKSIDYDAVTPESRIPRKVTFGSSPTLSESKFLNNLSSKISLRHHSFFHHIFKPREMNDNYANSNCVGLQTKTTFLLPTILNVLCKALLVHPFTTWKLKHKFSSMKDIRVHENVLHEVIHNPWNERLKHKLYKVLQGEDVYLDVFGGSNTAGAGLRKDEGDLEGRYSLVITHWWNKTITPITGSNLKLRQIAMGGTSSEFFQFCFASYIHEKPDLVFIEMAVNDMRDLPSNANKSLPLEQLTRQLLVYPKEPALVYINLFNCPYCNYSCTNIEDYGQDLLTDTYNITSLKWRNAVCSKNARNNLKNPCDLICSDGMHINLLGHAHISLMLINLFRRILLDHISTVITNSGVSHRKKSTRVARENKSTRVTSGITLSMSDQLPPRILRKQIALPRPVLIKKTTKIISEPLCWTNLSPNYHRINDVKNNLDVIITKTKGFFLETAKIGEKCSKPPCRVDSVSSWTGKTIGANITFSFTVPEENYPLSAEGIQTRSVAIGIRTCWNCGVADMWLDSDYKSKKIFSTKLHYGRTCAKILALHVEPGNHTLNVEIVRQGKVSIVAIMVGPSDGPY</sequence>
<organism evidence="3 4">
    <name type="scientific">Paramuricea clavata</name>
    <name type="common">Red gorgonian</name>
    <name type="synonym">Violescent sea-whip</name>
    <dbReference type="NCBI Taxonomy" id="317549"/>
    <lineage>
        <taxon>Eukaryota</taxon>
        <taxon>Metazoa</taxon>
        <taxon>Cnidaria</taxon>
        <taxon>Anthozoa</taxon>
        <taxon>Octocorallia</taxon>
        <taxon>Malacalcyonacea</taxon>
        <taxon>Plexauridae</taxon>
        <taxon>Paramuricea</taxon>
    </lineage>
</organism>
<reference evidence="3" key="1">
    <citation type="submission" date="2020-04" db="EMBL/GenBank/DDBJ databases">
        <authorList>
            <person name="Alioto T."/>
            <person name="Alioto T."/>
            <person name="Gomez Garrido J."/>
        </authorList>
    </citation>
    <scope>NUCLEOTIDE SEQUENCE</scope>
    <source>
        <strain evidence="3">A484AB</strain>
    </source>
</reference>
<accession>A0A6S7JYH9</accession>
<feature type="chain" id="PRO_5043669216" evidence="2">
    <location>
        <begin position="25"/>
        <end position="720"/>
    </location>
</feature>
<dbReference type="PANTHER" id="PTHR34407">
    <property type="entry name" value="EXPRESSED PROTEIN"/>
    <property type="match status" value="1"/>
</dbReference>
<evidence type="ECO:0000256" key="1">
    <source>
        <dbReference type="SAM" id="MobiDB-lite"/>
    </source>
</evidence>
<protein>
    <submittedName>
        <fullName evidence="3">Uncharacterized protein</fullName>
    </submittedName>
</protein>
<evidence type="ECO:0000313" key="4">
    <source>
        <dbReference type="Proteomes" id="UP001152795"/>
    </source>
</evidence>
<feature type="compositionally biased region" description="Basic and acidic residues" evidence="1">
    <location>
        <begin position="74"/>
        <end position="85"/>
    </location>
</feature>
<dbReference type="InterPro" id="IPR036514">
    <property type="entry name" value="SGNH_hydro_sf"/>
</dbReference>
<feature type="region of interest" description="Disordered" evidence="1">
    <location>
        <begin position="74"/>
        <end position="116"/>
    </location>
</feature>
<dbReference type="AlphaFoldDB" id="A0A6S7JYH9"/>
<evidence type="ECO:0000256" key="2">
    <source>
        <dbReference type="SAM" id="SignalP"/>
    </source>
</evidence>